<dbReference type="PANTHER" id="PTHR19278">
    <property type="entry name" value="OROTATE PHOSPHORIBOSYLTRANSFERASE"/>
    <property type="match status" value="1"/>
</dbReference>
<keyword evidence="5 6" id="KW-0665">Pyrimidine biosynthesis</keyword>
<evidence type="ECO:0000256" key="2">
    <source>
        <dbReference type="ARBA" id="ARBA00011971"/>
    </source>
</evidence>
<keyword evidence="9" id="KW-1185">Reference proteome</keyword>
<keyword evidence="6" id="KW-0460">Magnesium</keyword>
<feature type="binding site" evidence="6">
    <location>
        <position position="135"/>
    </location>
    <ligand>
        <name>orotate</name>
        <dbReference type="ChEBI" id="CHEBI:30839"/>
    </ligand>
</feature>
<name>A0A972GVR7_9BACL</name>
<evidence type="ECO:0000256" key="5">
    <source>
        <dbReference type="ARBA" id="ARBA00022975"/>
    </source>
</evidence>
<organism evidence="8 9">
    <name type="scientific">Paenibacillus foliorum</name>
    <dbReference type="NCBI Taxonomy" id="2654974"/>
    <lineage>
        <taxon>Bacteria</taxon>
        <taxon>Bacillati</taxon>
        <taxon>Bacillota</taxon>
        <taxon>Bacilli</taxon>
        <taxon>Bacillales</taxon>
        <taxon>Paenibacillaceae</taxon>
        <taxon>Paenibacillus</taxon>
    </lineage>
</organism>
<dbReference type="PANTHER" id="PTHR19278:SF9">
    <property type="entry name" value="URIDINE 5'-MONOPHOSPHATE SYNTHASE"/>
    <property type="match status" value="1"/>
</dbReference>
<dbReference type="Pfam" id="PF00156">
    <property type="entry name" value="Pribosyltran"/>
    <property type="match status" value="1"/>
</dbReference>
<comment type="pathway">
    <text evidence="1 6">Pyrimidine metabolism; UMP biosynthesis via de novo pathway; UMP from orotate: step 1/2.</text>
</comment>
<comment type="catalytic activity">
    <reaction evidence="6">
        <text>orotidine 5'-phosphate + diphosphate = orotate + 5-phospho-alpha-D-ribose 1-diphosphate</text>
        <dbReference type="Rhea" id="RHEA:10380"/>
        <dbReference type="ChEBI" id="CHEBI:30839"/>
        <dbReference type="ChEBI" id="CHEBI:33019"/>
        <dbReference type="ChEBI" id="CHEBI:57538"/>
        <dbReference type="ChEBI" id="CHEBI:58017"/>
        <dbReference type="EC" id="2.4.2.10"/>
    </reaction>
</comment>
<dbReference type="GO" id="GO:0000287">
    <property type="term" value="F:magnesium ion binding"/>
    <property type="evidence" value="ECO:0007669"/>
    <property type="project" value="UniProtKB-UniRule"/>
</dbReference>
<evidence type="ECO:0000256" key="3">
    <source>
        <dbReference type="ARBA" id="ARBA00022676"/>
    </source>
</evidence>
<evidence type="ECO:0000259" key="7">
    <source>
        <dbReference type="Pfam" id="PF00156"/>
    </source>
</evidence>
<evidence type="ECO:0000256" key="6">
    <source>
        <dbReference type="HAMAP-Rule" id="MF_01208"/>
    </source>
</evidence>
<dbReference type="NCBIfam" id="TIGR00336">
    <property type="entry name" value="pyrE"/>
    <property type="match status" value="1"/>
</dbReference>
<comment type="similarity">
    <text evidence="6">Belongs to the purine/pyrimidine phosphoribosyltransferase family. PyrE subfamily.</text>
</comment>
<dbReference type="Proteomes" id="UP000641588">
    <property type="component" value="Unassembled WGS sequence"/>
</dbReference>
<evidence type="ECO:0000313" key="8">
    <source>
        <dbReference type="EMBL" id="NOU95369.1"/>
    </source>
</evidence>
<dbReference type="Gene3D" id="3.40.50.2020">
    <property type="match status" value="1"/>
</dbReference>
<dbReference type="InterPro" id="IPR004467">
    <property type="entry name" value="Or_phspho_trans_dom"/>
</dbReference>
<evidence type="ECO:0000256" key="1">
    <source>
        <dbReference type="ARBA" id="ARBA00004889"/>
    </source>
</evidence>
<protein>
    <recommendedName>
        <fullName evidence="2 6">Orotate phosphoribosyltransferase</fullName>
        <shortName evidence="6">OPRT</shortName>
        <shortName evidence="6">OPRTase</shortName>
        <ecNumber evidence="2 6">2.4.2.10</ecNumber>
    </recommendedName>
</protein>
<dbReference type="CDD" id="cd06223">
    <property type="entry name" value="PRTases_typeI"/>
    <property type="match status" value="1"/>
</dbReference>
<dbReference type="RefSeq" id="WP_171653567.1">
    <property type="nucleotide sequence ID" value="NZ_WHOD01000070.1"/>
</dbReference>
<dbReference type="EC" id="2.4.2.10" evidence="2 6"/>
<feature type="binding site" evidence="6">
    <location>
        <position position="109"/>
    </location>
    <ligand>
        <name>5-phospho-alpha-D-ribose 1-diphosphate</name>
        <dbReference type="ChEBI" id="CHEBI:58017"/>
        <note>ligand shared between dimeric partners</note>
    </ligand>
</feature>
<dbReference type="AlphaFoldDB" id="A0A972GVR7"/>
<dbReference type="GO" id="GO:0019856">
    <property type="term" value="P:pyrimidine nucleobase biosynthetic process"/>
    <property type="evidence" value="ECO:0007669"/>
    <property type="project" value="TreeGrafter"/>
</dbReference>
<reference evidence="8" key="1">
    <citation type="submission" date="2019-10" db="EMBL/GenBank/DDBJ databases">
        <title>Description of Paenibacillus glebae sp. nov.</title>
        <authorList>
            <person name="Carlier A."/>
            <person name="Qi S."/>
        </authorList>
    </citation>
    <scope>NUCLEOTIDE SEQUENCE</scope>
    <source>
        <strain evidence="8">LMG 31456</strain>
    </source>
</reference>
<comment type="function">
    <text evidence="6">Catalyzes the transfer of a ribosyl phosphate group from 5-phosphoribose 1-diphosphate to orotate, leading to the formation of orotidine monophosphate (OMP).</text>
</comment>
<dbReference type="EMBL" id="WHOD01000070">
    <property type="protein sequence ID" value="NOU95369.1"/>
    <property type="molecule type" value="Genomic_DNA"/>
</dbReference>
<evidence type="ECO:0000313" key="9">
    <source>
        <dbReference type="Proteomes" id="UP000641588"/>
    </source>
</evidence>
<comment type="cofactor">
    <cofactor evidence="6">
        <name>Mg(2+)</name>
        <dbReference type="ChEBI" id="CHEBI:18420"/>
    </cofactor>
</comment>
<dbReference type="InterPro" id="IPR029057">
    <property type="entry name" value="PRTase-like"/>
</dbReference>
<feature type="binding site" evidence="6">
    <location>
        <position position="105"/>
    </location>
    <ligand>
        <name>5-phospho-alpha-D-ribose 1-diphosphate</name>
        <dbReference type="ChEBI" id="CHEBI:58017"/>
        <note>ligand shared between dimeric partners</note>
    </ligand>
</feature>
<dbReference type="InterPro" id="IPR000836">
    <property type="entry name" value="PRTase_dom"/>
</dbReference>
<gene>
    <name evidence="6" type="primary">pyrE</name>
    <name evidence="8" type="ORF">GC093_19380</name>
</gene>
<feature type="binding site" description="in other chain" evidence="6">
    <location>
        <begin position="131"/>
        <end position="139"/>
    </location>
    <ligand>
        <name>5-phospho-alpha-D-ribose 1-diphosphate</name>
        <dbReference type="ChEBI" id="CHEBI:58017"/>
        <note>ligand shared between dimeric partners</note>
    </ligand>
</feature>
<accession>A0A972GVR7</accession>
<keyword evidence="4 6" id="KW-0808">Transferase</keyword>
<keyword evidence="3 6" id="KW-0328">Glycosyltransferase</keyword>
<feature type="domain" description="Phosphoribosyltransferase" evidence="7">
    <location>
        <begin position="56"/>
        <end position="155"/>
    </location>
</feature>
<feature type="binding site" evidence="6">
    <location>
        <position position="111"/>
    </location>
    <ligand>
        <name>5-phospho-alpha-D-ribose 1-diphosphate</name>
        <dbReference type="ChEBI" id="CHEBI:58017"/>
        <note>ligand shared between dimeric partners</note>
    </ligand>
</feature>
<comment type="subunit">
    <text evidence="6">Homodimer.</text>
</comment>
<evidence type="ECO:0000256" key="4">
    <source>
        <dbReference type="ARBA" id="ARBA00022679"/>
    </source>
</evidence>
<dbReference type="GO" id="GO:0004588">
    <property type="term" value="F:orotate phosphoribosyltransferase activity"/>
    <property type="evidence" value="ECO:0007669"/>
    <property type="project" value="UniProtKB-UniRule"/>
</dbReference>
<proteinExistence type="inferred from homology"/>
<dbReference type="InterPro" id="IPR023031">
    <property type="entry name" value="OPRT"/>
</dbReference>
<dbReference type="GO" id="GO:0044205">
    <property type="term" value="P:'de novo' UMP biosynthetic process"/>
    <property type="evidence" value="ECO:0007669"/>
    <property type="project" value="UniProtKB-UniRule"/>
</dbReference>
<dbReference type="HAMAP" id="MF_01208">
    <property type="entry name" value="PyrE"/>
    <property type="match status" value="1"/>
</dbReference>
<dbReference type="SUPFAM" id="SSF53271">
    <property type="entry name" value="PRTase-like"/>
    <property type="match status" value="1"/>
</dbReference>
<comment type="caution">
    <text evidence="6">Lacks conserved residue(s) required for the propagation of feature annotation.</text>
</comment>
<sequence length="218" mass="23499">MSSQTITINPQLSERVAAALLQIQAVALRPQQPFTWTSGLKSPIYCDNRLTISYPEIRELIAEGFVSLIRENFPDAEVIAGAATGGIPHAAWVAQKLNLPMVYVRDKAKGHGKENLIEGAIQPGQKTVVIEDLISTGGSSLKVAQAVNDVGAKTLSVLGIFSYQFEKATAAFNEAGVPFETLTNYSVLLDVALKQGSIQQQDLQALQAWSVNPSEYGK</sequence>
<comment type="caution">
    <text evidence="8">The sequence shown here is derived from an EMBL/GenBank/DDBJ whole genome shotgun (WGS) entry which is preliminary data.</text>
</comment>